<feature type="region of interest" description="Disordered" evidence="1">
    <location>
        <begin position="27"/>
        <end position="54"/>
    </location>
</feature>
<name>A0A426TJ74_STRSU</name>
<evidence type="ECO:0000313" key="3">
    <source>
        <dbReference type="EMBL" id="RRR55614.1"/>
    </source>
</evidence>
<evidence type="ECO:0000256" key="1">
    <source>
        <dbReference type="SAM" id="MobiDB-lite"/>
    </source>
</evidence>
<evidence type="ECO:0000256" key="2">
    <source>
        <dbReference type="SAM" id="SignalP"/>
    </source>
</evidence>
<feature type="signal peptide" evidence="2">
    <location>
        <begin position="1"/>
        <end position="18"/>
    </location>
</feature>
<sequence length="221" mass="24252">MKRVKYLGLLLGAMTFLAACQPADLQSTTTETETSTQTSAPTESEEISVGSSEQEAGSSAQQGFSLPVIYQDVIGNYQASLAQPEAINPEQVSTQLFLVHQPEIYAGAFYSLYDFNQDGVEDLIIALKKSDSYVLIDLYTLYGGGDLLRLVDSFRHIGPEIGEEAILRPLQDGSYLYEVAGQSKLYQYDEHIPGLGPVPEIEAESPVFDLNSLTWIQIEAQ</sequence>
<protein>
    <submittedName>
        <fullName evidence="3">Colicin lysis protein</fullName>
    </submittedName>
</protein>
<accession>A0A426TJ74</accession>
<dbReference type="PROSITE" id="PS51257">
    <property type="entry name" value="PROKAR_LIPOPROTEIN"/>
    <property type="match status" value="1"/>
</dbReference>
<dbReference type="EMBL" id="RSDO01000001">
    <property type="protein sequence ID" value="RRR55614.1"/>
    <property type="molecule type" value="Genomic_DNA"/>
</dbReference>
<dbReference type="Proteomes" id="UP000274117">
    <property type="component" value="Unassembled WGS sequence"/>
</dbReference>
<reference evidence="3 4" key="1">
    <citation type="submission" date="2018-11" db="EMBL/GenBank/DDBJ databases">
        <authorList>
            <person name="Stevens M.J."/>
            <person name="Cernela N."/>
            <person name="Spoerry Serrano N."/>
            <person name="Schmitt S."/>
            <person name="Schrenzel J."/>
            <person name="Stephan R."/>
        </authorList>
    </citation>
    <scope>NUCLEOTIDE SEQUENCE [LARGE SCALE GENOMIC DNA]</scope>
    <source>
        <strain evidence="3 4">PP422</strain>
    </source>
</reference>
<feature type="chain" id="PRO_5039574435" evidence="2">
    <location>
        <begin position="19"/>
        <end position="221"/>
    </location>
</feature>
<reference evidence="3 4" key="2">
    <citation type="submission" date="2018-12" db="EMBL/GenBank/DDBJ databases">
        <title>Whole-genome sequences of fifteen clinical Streptococcus suis strains isolated from pigs between 2006 and 2018.</title>
        <authorList>
            <person name="Stevens M.J.A."/>
            <person name="Cernela N."/>
            <person name="Spoerry Serrano N."/>
            <person name="Schmitt S."/>
            <person name="Schrenzel J."/>
            <person name="Stephan R."/>
        </authorList>
    </citation>
    <scope>NUCLEOTIDE SEQUENCE [LARGE SCALE GENOMIC DNA]</scope>
    <source>
        <strain evidence="3 4">PP422</strain>
    </source>
</reference>
<feature type="compositionally biased region" description="Low complexity" evidence="1">
    <location>
        <begin position="27"/>
        <end position="42"/>
    </location>
</feature>
<gene>
    <name evidence="3" type="ORF">EI998_00870</name>
</gene>
<organism evidence="3 4">
    <name type="scientific">Streptococcus suis</name>
    <dbReference type="NCBI Taxonomy" id="1307"/>
    <lineage>
        <taxon>Bacteria</taxon>
        <taxon>Bacillati</taxon>
        <taxon>Bacillota</taxon>
        <taxon>Bacilli</taxon>
        <taxon>Lactobacillales</taxon>
        <taxon>Streptococcaceae</taxon>
        <taxon>Streptococcus</taxon>
    </lineage>
</organism>
<proteinExistence type="predicted"/>
<evidence type="ECO:0000313" key="4">
    <source>
        <dbReference type="Proteomes" id="UP000274117"/>
    </source>
</evidence>
<keyword evidence="2" id="KW-0732">Signal</keyword>
<dbReference type="RefSeq" id="WP_125265434.1">
    <property type="nucleotide sequence ID" value="NZ_CP102145.1"/>
</dbReference>
<comment type="caution">
    <text evidence="3">The sequence shown here is derived from an EMBL/GenBank/DDBJ whole genome shotgun (WGS) entry which is preliminary data.</text>
</comment>
<dbReference type="AlphaFoldDB" id="A0A426TJ74"/>